<evidence type="ECO:0000256" key="5">
    <source>
        <dbReference type="PROSITE-ProRule" id="PRU01023"/>
    </source>
</evidence>
<dbReference type="GO" id="GO:0001510">
    <property type="term" value="P:RNA methylation"/>
    <property type="evidence" value="ECO:0007669"/>
    <property type="project" value="InterPro"/>
</dbReference>
<dbReference type="InterPro" id="IPR001678">
    <property type="entry name" value="MeTrfase_RsmB-F_NOP2_dom"/>
</dbReference>
<dbReference type="PANTHER" id="PTHR22807:SF53">
    <property type="entry name" value="RIBOSOMAL RNA SMALL SUBUNIT METHYLTRANSFERASE B-RELATED"/>
    <property type="match status" value="1"/>
</dbReference>
<dbReference type="Gene3D" id="3.40.50.150">
    <property type="entry name" value="Vaccinia Virus protein VP39"/>
    <property type="match status" value="1"/>
</dbReference>
<evidence type="ECO:0000256" key="4">
    <source>
        <dbReference type="ARBA" id="ARBA00022884"/>
    </source>
</evidence>
<feature type="domain" description="SAM-dependent MTase RsmB/NOP-type" evidence="6">
    <location>
        <begin position="164"/>
        <end position="425"/>
    </location>
</feature>
<name>A0A1I1J657_9BACT</name>
<organism evidence="7 8">
    <name type="scientific">Flexibacter flexilis DSM 6793</name>
    <dbReference type="NCBI Taxonomy" id="927664"/>
    <lineage>
        <taxon>Bacteria</taxon>
        <taxon>Pseudomonadati</taxon>
        <taxon>Bacteroidota</taxon>
        <taxon>Cytophagia</taxon>
        <taxon>Cytophagales</taxon>
        <taxon>Flexibacteraceae</taxon>
        <taxon>Flexibacter</taxon>
    </lineage>
</organism>
<dbReference type="GO" id="GO:0003723">
    <property type="term" value="F:RNA binding"/>
    <property type="evidence" value="ECO:0007669"/>
    <property type="project" value="UniProtKB-UniRule"/>
</dbReference>
<feature type="binding site" evidence="5">
    <location>
        <position position="278"/>
    </location>
    <ligand>
        <name>S-adenosyl-L-methionine</name>
        <dbReference type="ChEBI" id="CHEBI:59789"/>
    </ligand>
</feature>
<evidence type="ECO:0000256" key="2">
    <source>
        <dbReference type="ARBA" id="ARBA00022679"/>
    </source>
</evidence>
<sequence length="425" mass="48336">MPQAHKVAFALWVFWLKSRHKKQMVRLHSNLVEAVVQSLLKIFAEHQYADKVVEQTLKSDSRWGARDRAFVAENIYEMVRWWRLLWAVYGQAPDLTAEQLHQLFGVHWLLKGHTLPDKPIYQSLSQTDWNARRAAITRRADLVSIPDWLDELGQAEIGQTWGQEIAAMNSEAPVVLRANSLKISLEKLKQELENQGILTEKTTLAPDALLLTKRQNIANSQAYRDGFFEVQDLASQQVAPFLRLKAGMTVIDACAGAGGKTLHIGALMQNKGKITALDVEPRKLDELKRRARRAGLDNIHTFPIGKGQIIQQLRGTADRLLLDVPCSGLGVLRRNPDAKWKLSPDFLDNIRRTQQHIIQEYATMLKPNGMMVYATCSILPSENERQVQTFLENNPQFELLESRRLSPAFDSTDGFFMAALQRKKK</sequence>
<keyword evidence="2 5" id="KW-0808">Transferase</keyword>
<dbReference type="SUPFAM" id="SSF53335">
    <property type="entry name" value="S-adenosyl-L-methionine-dependent methyltransferases"/>
    <property type="match status" value="1"/>
</dbReference>
<dbReference type="InterPro" id="IPR054728">
    <property type="entry name" value="RsmB-like_ferredoxin"/>
</dbReference>
<feature type="active site" description="Nucleophile" evidence="5">
    <location>
        <position position="376"/>
    </location>
</feature>
<dbReference type="Pfam" id="PF22458">
    <property type="entry name" value="RsmF-B_ferredox"/>
    <property type="match status" value="1"/>
</dbReference>
<feature type="binding site" evidence="5">
    <location>
        <position position="323"/>
    </location>
    <ligand>
        <name>S-adenosyl-L-methionine</name>
        <dbReference type="ChEBI" id="CHEBI:59789"/>
    </ligand>
</feature>
<dbReference type="Pfam" id="PF01189">
    <property type="entry name" value="Methyltr_RsmB-F"/>
    <property type="match status" value="1"/>
</dbReference>
<evidence type="ECO:0000256" key="3">
    <source>
        <dbReference type="ARBA" id="ARBA00022691"/>
    </source>
</evidence>
<evidence type="ECO:0000313" key="8">
    <source>
        <dbReference type="Proteomes" id="UP000199514"/>
    </source>
</evidence>
<dbReference type="EMBL" id="FOLE01000005">
    <property type="protein sequence ID" value="SFC44057.1"/>
    <property type="molecule type" value="Genomic_DNA"/>
</dbReference>
<keyword evidence="3 5" id="KW-0949">S-adenosyl-L-methionine</keyword>
<dbReference type="STRING" id="927664.SAMN05421780_105222"/>
<proteinExistence type="inferred from homology"/>
<dbReference type="AlphaFoldDB" id="A0A1I1J657"/>
<comment type="similarity">
    <text evidence="5">Belongs to the class I-like SAM-binding methyltransferase superfamily. RsmB/NOP family.</text>
</comment>
<dbReference type="Proteomes" id="UP000199514">
    <property type="component" value="Unassembled WGS sequence"/>
</dbReference>
<dbReference type="InterPro" id="IPR029063">
    <property type="entry name" value="SAM-dependent_MTases_sf"/>
</dbReference>
<accession>A0A1I1J657</accession>
<keyword evidence="8" id="KW-1185">Reference proteome</keyword>
<reference evidence="7 8" key="1">
    <citation type="submission" date="2016-10" db="EMBL/GenBank/DDBJ databases">
        <authorList>
            <person name="de Groot N.N."/>
        </authorList>
    </citation>
    <scope>NUCLEOTIDE SEQUENCE [LARGE SCALE GENOMIC DNA]</scope>
    <source>
        <strain evidence="7 8">DSM 6793</strain>
    </source>
</reference>
<dbReference type="CDD" id="cd02440">
    <property type="entry name" value="AdoMet_MTases"/>
    <property type="match status" value="1"/>
</dbReference>
<dbReference type="PANTHER" id="PTHR22807">
    <property type="entry name" value="NOP2 YEAST -RELATED NOL1/NOP2/FMU SUN DOMAIN-CONTAINING"/>
    <property type="match status" value="1"/>
</dbReference>
<dbReference type="InterPro" id="IPR023267">
    <property type="entry name" value="RCMT"/>
</dbReference>
<evidence type="ECO:0000313" key="7">
    <source>
        <dbReference type="EMBL" id="SFC44057.1"/>
    </source>
</evidence>
<keyword evidence="1 5" id="KW-0489">Methyltransferase</keyword>
<gene>
    <name evidence="7" type="ORF">SAMN05421780_105222</name>
</gene>
<comment type="caution">
    <text evidence="5">Lacks conserved residue(s) required for the propagation of feature annotation.</text>
</comment>
<dbReference type="PROSITE" id="PS51686">
    <property type="entry name" value="SAM_MT_RSMB_NOP"/>
    <property type="match status" value="1"/>
</dbReference>
<dbReference type="GO" id="GO:0008173">
    <property type="term" value="F:RNA methyltransferase activity"/>
    <property type="evidence" value="ECO:0007669"/>
    <property type="project" value="InterPro"/>
</dbReference>
<dbReference type="InterPro" id="IPR049560">
    <property type="entry name" value="MeTrfase_RsmB-F_NOP2_cat"/>
</dbReference>
<dbReference type="PRINTS" id="PR02008">
    <property type="entry name" value="RCMTFAMILY"/>
</dbReference>
<protein>
    <submittedName>
        <fullName evidence="7">16S rRNA (Cytosine967-C5)-methyltransferase</fullName>
    </submittedName>
</protein>
<evidence type="ECO:0000256" key="1">
    <source>
        <dbReference type="ARBA" id="ARBA00022603"/>
    </source>
</evidence>
<evidence type="ECO:0000259" key="6">
    <source>
        <dbReference type="PROSITE" id="PS51686"/>
    </source>
</evidence>
<keyword evidence="4 5" id="KW-0694">RNA-binding</keyword>